<evidence type="ECO:0000256" key="5">
    <source>
        <dbReference type="SAM" id="MobiDB-lite"/>
    </source>
</evidence>
<protein>
    <recommendedName>
        <fullName evidence="7">Sugar phosphate transporter domain-containing protein</fullName>
    </recommendedName>
</protein>
<dbReference type="Proteomes" id="UP000279259">
    <property type="component" value="Unassembled WGS sequence"/>
</dbReference>
<sequence length="339" mass="36612">MVARTEAGSSTKEVVGVVSFYMVAAILMVTVNKWAMLSSSVPVFLLFCQLAVAAVLLMASHLAGLCSFPRWDWKTVRKLCPMIALNVLGLVFNNLCLHYVDASFYQVARGLVLPFAIAVAVVTNQGAPSPKAAVCCVWITIGFGIGVLLDQHSTVVRKGPSFIGIAFGILSSVTTAIHSITIKDSLPHVNHSALHLAWYANVLSSLAMIPTIVLAGEVPGVYALFLDDSQLRRFLWGCLVTGVVGFLICVAGVLSIKVTSPVTHMVSAAARGAIQTLLSVWLFRDIISRSRAASIIVITTGSIAYTWVKHREGNRPPSTRPRQPKEDETRLLEKEAEEV</sequence>
<feature type="transmembrane region" description="Helical" evidence="6">
    <location>
        <begin position="234"/>
        <end position="256"/>
    </location>
</feature>
<feature type="transmembrane region" description="Helical" evidence="6">
    <location>
        <begin position="161"/>
        <end position="182"/>
    </location>
</feature>
<dbReference type="Pfam" id="PF03151">
    <property type="entry name" value="TPT"/>
    <property type="match status" value="1"/>
</dbReference>
<feature type="transmembrane region" description="Helical" evidence="6">
    <location>
        <begin position="83"/>
        <end position="100"/>
    </location>
</feature>
<evidence type="ECO:0000256" key="2">
    <source>
        <dbReference type="ARBA" id="ARBA00022692"/>
    </source>
</evidence>
<feature type="region of interest" description="Disordered" evidence="5">
    <location>
        <begin position="313"/>
        <end position="339"/>
    </location>
</feature>
<evidence type="ECO:0000313" key="9">
    <source>
        <dbReference type="Proteomes" id="UP000279259"/>
    </source>
</evidence>
<dbReference type="InterPro" id="IPR050186">
    <property type="entry name" value="TPT_transporter"/>
</dbReference>
<organism evidence="8 9">
    <name type="scientific">Saitozyma podzolica</name>
    <dbReference type="NCBI Taxonomy" id="1890683"/>
    <lineage>
        <taxon>Eukaryota</taxon>
        <taxon>Fungi</taxon>
        <taxon>Dikarya</taxon>
        <taxon>Basidiomycota</taxon>
        <taxon>Agaricomycotina</taxon>
        <taxon>Tremellomycetes</taxon>
        <taxon>Tremellales</taxon>
        <taxon>Trimorphomycetaceae</taxon>
        <taxon>Saitozyma</taxon>
    </lineage>
</organism>
<evidence type="ECO:0000256" key="3">
    <source>
        <dbReference type="ARBA" id="ARBA00022989"/>
    </source>
</evidence>
<dbReference type="PANTHER" id="PTHR11132">
    <property type="entry name" value="SOLUTE CARRIER FAMILY 35"/>
    <property type="match status" value="1"/>
</dbReference>
<keyword evidence="4 6" id="KW-0472">Membrane</keyword>
<feature type="compositionally biased region" description="Basic and acidic residues" evidence="5">
    <location>
        <begin position="323"/>
        <end position="339"/>
    </location>
</feature>
<evidence type="ECO:0000256" key="4">
    <source>
        <dbReference type="ARBA" id="ARBA00023136"/>
    </source>
</evidence>
<evidence type="ECO:0000259" key="7">
    <source>
        <dbReference type="Pfam" id="PF03151"/>
    </source>
</evidence>
<gene>
    <name evidence="8" type="ORF">EHS25_007282</name>
</gene>
<name>A0A427XN92_9TREE</name>
<feature type="domain" description="Sugar phosphate transporter" evidence="7">
    <location>
        <begin position="20"/>
        <end position="305"/>
    </location>
</feature>
<dbReference type="OrthoDB" id="5547497at2759"/>
<dbReference type="InterPro" id="IPR004853">
    <property type="entry name" value="Sugar_P_trans_dom"/>
</dbReference>
<accession>A0A427XN92</accession>
<feature type="transmembrane region" description="Helical" evidence="6">
    <location>
        <begin position="262"/>
        <end position="283"/>
    </location>
</feature>
<feature type="transmembrane region" description="Helical" evidence="6">
    <location>
        <begin position="43"/>
        <end position="63"/>
    </location>
</feature>
<comment type="caution">
    <text evidence="8">The sequence shown here is derived from an EMBL/GenBank/DDBJ whole genome shotgun (WGS) entry which is preliminary data.</text>
</comment>
<dbReference type="InterPro" id="IPR037185">
    <property type="entry name" value="EmrE-like"/>
</dbReference>
<feature type="transmembrane region" description="Helical" evidence="6">
    <location>
        <begin position="131"/>
        <end position="149"/>
    </location>
</feature>
<feature type="transmembrane region" description="Helical" evidence="6">
    <location>
        <begin position="202"/>
        <end position="225"/>
    </location>
</feature>
<keyword evidence="9" id="KW-1185">Reference proteome</keyword>
<dbReference type="AlphaFoldDB" id="A0A427XN92"/>
<evidence type="ECO:0000313" key="8">
    <source>
        <dbReference type="EMBL" id="RSH80177.1"/>
    </source>
</evidence>
<comment type="subcellular location">
    <subcellularLocation>
        <location evidence="1">Membrane</location>
        <topology evidence="1">Multi-pass membrane protein</topology>
    </subcellularLocation>
</comment>
<feature type="transmembrane region" description="Helical" evidence="6">
    <location>
        <begin position="14"/>
        <end position="31"/>
    </location>
</feature>
<dbReference type="EMBL" id="RSCD01000036">
    <property type="protein sequence ID" value="RSH80177.1"/>
    <property type="molecule type" value="Genomic_DNA"/>
</dbReference>
<evidence type="ECO:0000256" key="1">
    <source>
        <dbReference type="ARBA" id="ARBA00004141"/>
    </source>
</evidence>
<keyword evidence="2 6" id="KW-0812">Transmembrane</keyword>
<reference evidence="8 9" key="1">
    <citation type="submission" date="2018-11" db="EMBL/GenBank/DDBJ databases">
        <title>Genome sequence of Saitozyma podzolica DSM 27192.</title>
        <authorList>
            <person name="Aliyu H."/>
            <person name="Gorte O."/>
            <person name="Ochsenreither K."/>
        </authorList>
    </citation>
    <scope>NUCLEOTIDE SEQUENCE [LARGE SCALE GENOMIC DNA]</scope>
    <source>
        <strain evidence="8 9">DSM 27192</strain>
    </source>
</reference>
<evidence type="ECO:0000256" key="6">
    <source>
        <dbReference type="SAM" id="Phobius"/>
    </source>
</evidence>
<keyword evidence="3 6" id="KW-1133">Transmembrane helix</keyword>
<proteinExistence type="predicted"/>
<dbReference type="GO" id="GO:0016020">
    <property type="term" value="C:membrane"/>
    <property type="evidence" value="ECO:0007669"/>
    <property type="project" value="UniProtKB-SubCell"/>
</dbReference>
<dbReference type="SUPFAM" id="SSF103481">
    <property type="entry name" value="Multidrug resistance efflux transporter EmrE"/>
    <property type="match status" value="1"/>
</dbReference>